<gene>
    <name evidence="2" type="ORF">GSU69_06455</name>
</gene>
<keyword evidence="1" id="KW-1133">Transmembrane helix</keyword>
<evidence type="ECO:0000256" key="1">
    <source>
        <dbReference type="SAM" id="Phobius"/>
    </source>
</evidence>
<keyword evidence="3" id="KW-1185">Reference proteome</keyword>
<keyword evidence="1" id="KW-0812">Transmembrane</keyword>
<feature type="transmembrane region" description="Helical" evidence="1">
    <location>
        <begin position="72"/>
        <end position="96"/>
    </location>
</feature>
<reference evidence="3" key="1">
    <citation type="submission" date="2019-12" db="EMBL/GenBank/DDBJ databases">
        <title>Complete and draft genome sequences of new strains and members of some known species of the genus Rathayibacter isolated from plants.</title>
        <authorList>
            <person name="Tarlachkov S.V."/>
            <person name="Starodumova I.P."/>
            <person name="Dorofeeva L.V."/>
            <person name="Prisyazhnaya N.V."/>
            <person name="Leyn S."/>
            <person name="Zlamal J."/>
            <person name="Elan M."/>
            <person name="Osterman A.L."/>
            <person name="Nadler S."/>
            <person name="Subbotin S.A."/>
            <person name="Evtushenko L.I."/>
        </authorList>
    </citation>
    <scope>NUCLEOTIDE SEQUENCE [LARGE SCALE GENOMIC DNA]</scope>
    <source>
        <strain evidence="3">VKM Ac-2802</strain>
    </source>
</reference>
<organism evidence="2 3">
    <name type="scientific">Rathayibacter festucae</name>
    <dbReference type="NCBI Taxonomy" id="110937"/>
    <lineage>
        <taxon>Bacteria</taxon>
        <taxon>Bacillati</taxon>
        <taxon>Actinomycetota</taxon>
        <taxon>Actinomycetes</taxon>
        <taxon>Micrococcales</taxon>
        <taxon>Microbacteriaceae</taxon>
        <taxon>Rathayibacter</taxon>
    </lineage>
</organism>
<sequence length="210" mass="20639">MTALRTALPETFAVAAQSASWTGVLLVLLAGVAGAVLAVRLRRPSLGWISIGAAAAAFLLTGVAGASAPPALALAVVVLAFALAVLGGGPVVLLTLDLATTDSRSGAHGGIMIAAAQRPGTPGVAPSAIGQPIEVLRGGTTIGVLERIATAGALLSGLPEGVAVIVAVKGVGRFSELASPEARERFIIGTLASLAWSAALGILARLYLAG</sequence>
<feature type="transmembrane region" description="Helical" evidence="1">
    <location>
        <begin position="186"/>
        <end position="208"/>
    </location>
</feature>
<keyword evidence="1" id="KW-0472">Membrane</keyword>
<accession>A0ABX6GXV3</accession>
<evidence type="ECO:0000313" key="3">
    <source>
        <dbReference type="Proteomes" id="UP000464597"/>
    </source>
</evidence>
<feature type="transmembrane region" description="Helical" evidence="1">
    <location>
        <begin position="46"/>
        <end position="66"/>
    </location>
</feature>
<proteinExistence type="predicted"/>
<evidence type="ECO:0000313" key="2">
    <source>
        <dbReference type="EMBL" id="QHC62361.1"/>
    </source>
</evidence>
<protein>
    <submittedName>
        <fullName evidence="2">Uncharacterized protein</fullName>
    </submittedName>
</protein>
<dbReference type="RefSeq" id="WP_123444506.1">
    <property type="nucleotide sequence ID" value="NZ_CP047180.1"/>
</dbReference>
<dbReference type="Proteomes" id="UP000464597">
    <property type="component" value="Chromosome"/>
</dbReference>
<name>A0ABX6GXV3_9MICO</name>
<dbReference type="EMBL" id="CP047180">
    <property type="protein sequence ID" value="QHC62361.1"/>
    <property type="molecule type" value="Genomic_DNA"/>
</dbReference>
<feature type="transmembrane region" description="Helical" evidence="1">
    <location>
        <begin position="20"/>
        <end position="39"/>
    </location>
</feature>